<accession>A0AA39SIM4</accession>
<evidence type="ECO:0000313" key="5">
    <source>
        <dbReference type="Proteomes" id="UP001168877"/>
    </source>
</evidence>
<dbReference type="InterPro" id="IPR044974">
    <property type="entry name" value="Disease_R_plants"/>
</dbReference>
<protein>
    <submittedName>
        <fullName evidence="4">Uncharacterized protein</fullName>
    </submittedName>
</protein>
<dbReference type="AlphaFoldDB" id="A0AA39SIM4"/>
<feature type="transmembrane region" description="Helical" evidence="3">
    <location>
        <begin position="360"/>
        <end position="380"/>
    </location>
</feature>
<keyword evidence="2" id="KW-0677">Repeat</keyword>
<keyword evidence="3" id="KW-0812">Transmembrane</keyword>
<name>A0AA39SIM4_ACESA</name>
<dbReference type="SUPFAM" id="SSF52058">
    <property type="entry name" value="L domain-like"/>
    <property type="match status" value="1"/>
</dbReference>
<dbReference type="GO" id="GO:0006952">
    <property type="term" value="P:defense response"/>
    <property type="evidence" value="ECO:0007669"/>
    <property type="project" value="InterPro"/>
</dbReference>
<keyword evidence="3" id="KW-0472">Membrane</keyword>
<sequence>MGREIVRQESPNKPGNRSRLWRQEDILRTIKNDEGTDALQGISLTWIKMDVHLSSRVFEKMCNLKTLNIKSYLYRFGNPRDFGNVHLPDGLDYLPDELRYLHWHWYPLEELPSCFNPVNLVELDLAHSNIKQLWDGRKCLPKLKQLNLSYCKHLIRIPDLSDIPSAEHIRLEDCISLLEIHSSTQCPKNLELMDCKNLKSLDLTGCISLTKFPQISGRYLNELFLGGCKNLEMLPSIIYNLRYLNRLYLDGCSKLEKLPPLSELPSSLSNLEAKNCKQLIQLLPDESEFDLHVDGRRSLNFNFMNCLKLDQKAVRNVFRESVLKMQLMKTEKRWGFDMTVVAIDTSWDSQYARFLGLRKIMMILMYVFFVSVMIFILKPVMAIRNELFRLVYCDPINVGLLFFVHFCCGLHDLRLHACQLEIAENLTGNGILA</sequence>
<dbReference type="PANTHER" id="PTHR11017:SF479">
    <property type="entry name" value="DISEASE RESISTANCE PROTEIN (TIR-NBS-LRR CLASS) FAMILY"/>
    <property type="match status" value="1"/>
</dbReference>
<dbReference type="PANTHER" id="PTHR11017">
    <property type="entry name" value="LEUCINE-RICH REPEAT-CONTAINING PROTEIN"/>
    <property type="match status" value="1"/>
</dbReference>
<dbReference type="InterPro" id="IPR011713">
    <property type="entry name" value="Leu-rich_rpt_3"/>
</dbReference>
<evidence type="ECO:0000313" key="4">
    <source>
        <dbReference type="EMBL" id="KAK0589619.1"/>
    </source>
</evidence>
<organism evidence="4 5">
    <name type="scientific">Acer saccharum</name>
    <name type="common">Sugar maple</name>
    <dbReference type="NCBI Taxonomy" id="4024"/>
    <lineage>
        <taxon>Eukaryota</taxon>
        <taxon>Viridiplantae</taxon>
        <taxon>Streptophyta</taxon>
        <taxon>Embryophyta</taxon>
        <taxon>Tracheophyta</taxon>
        <taxon>Spermatophyta</taxon>
        <taxon>Magnoliopsida</taxon>
        <taxon>eudicotyledons</taxon>
        <taxon>Gunneridae</taxon>
        <taxon>Pentapetalae</taxon>
        <taxon>rosids</taxon>
        <taxon>malvids</taxon>
        <taxon>Sapindales</taxon>
        <taxon>Sapindaceae</taxon>
        <taxon>Hippocastanoideae</taxon>
        <taxon>Acereae</taxon>
        <taxon>Acer</taxon>
    </lineage>
</organism>
<dbReference type="EMBL" id="JAUESC010000381">
    <property type="protein sequence ID" value="KAK0589619.1"/>
    <property type="molecule type" value="Genomic_DNA"/>
</dbReference>
<dbReference type="InterPro" id="IPR032675">
    <property type="entry name" value="LRR_dom_sf"/>
</dbReference>
<gene>
    <name evidence="4" type="ORF">LWI29_016396</name>
</gene>
<evidence type="ECO:0000256" key="1">
    <source>
        <dbReference type="ARBA" id="ARBA00022614"/>
    </source>
</evidence>
<keyword evidence="5" id="KW-1185">Reference proteome</keyword>
<dbReference type="Gene3D" id="3.80.10.10">
    <property type="entry name" value="Ribonuclease Inhibitor"/>
    <property type="match status" value="2"/>
</dbReference>
<keyword evidence="3" id="KW-1133">Transmembrane helix</keyword>
<reference evidence="4" key="1">
    <citation type="journal article" date="2022" name="Plant J.">
        <title>Strategies of tolerance reflected in two North American maple genomes.</title>
        <authorList>
            <person name="McEvoy S.L."/>
            <person name="Sezen U.U."/>
            <person name="Trouern-Trend A."/>
            <person name="McMahon S.M."/>
            <person name="Schaberg P.G."/>
            <person name="Yang J."/>
            <person name="Wegrzyn J.L."/>
            <person name="Swenson N.G."/>
        </authorList>
    </citation>
    <scope>NUCLEOTIDE SEQUENCE</scope>
    <source>
        <strain evidence="4">NS2018</strain>
    </source>
</reference>
<evidence type="ECO:0000256" key="2">
    <source>
        <dbReference type="ARBA" id="ARBA00022737"/>
    </source>
</evidence>
<reference evidence="4" key="2">
    <citation type="submission" date="2023-06" db="EMBL/GenBank/DDBJ databases">
        <authorList>
            <person name="Swenson N.G."/>
            <person name="Wegrzyn J.L."/>
            <person name="Mcevoy S.L."/>
        </authorList>
    </citation>
    <scope>NUCLEOTIDE SEQUENCE</scope>
    <source>
        <strain evidence="4">NS2018</strain>
        <tissue evidence="4">Leaf</tissue>
    </source>
</reference>
<dbReference type="Proteomes" id="UP001168877">
    <property type="component" value="Unassembled WGS sequence"/>
</dbReference>
<comment type="caution">
    <text evidence="4">The sequence shown here is derived from an EMBL/GenBank/DDBJ whole genome shotgun (WGS) entry which is preliminary data.</text>
</comment>
<evidence type="ECO:0000256" key="3">
    <source>
        <dbReference type="SAM" id="Phobius"/>
    </source>
</evidence>
<proteinExistence type="predicted"/>
<keyword evidence="1" id="KW-0433">Leucine-rich repeat</keyword>
<dbReference type="Pfam" id="PF07725">
    <property type="entry name" value="LRR_3"/>
    <property type="match status" value="1"/>
</dbReference>